<feature type="compositionally biased region" description="Low complexity" evidence="1">
    <location>
        <begin position="311"/>
        <end position="320"/>
    </location>
</feature>
<feature type="compositionally biased region" description="Low complexity" evidence="1">
    <location>
        <begin position="353"/>
        <end position="363"/>
    </location>
</feature>
<dbReference type="Proteomes" id="UP000247498">
    <property type="component" value="Unassembled WGS sequence"/>
</dbReference>
<dbReference type="EMBL" id="BDRX01000012">
    <property type="protein sequence ID" value="GBF89656.1"/>
    <property type="molecule type" value="Genomic_DNA"/>
</dbReference>
<feature type="compositionally biased region" description="Basic residues" evidence="1">
    <location>
        <begin position="321"/>
        <end position="331"/>
    </location>
</feature>
<sequence length="363" mass="39875">MAGRRPAIGAARAPLKKAQRRHLVPRNSRARVRGRAPSCWPQKLMARITRAGALKSLATWQPFFDHTLAYFVRGLHLAAACARAGRCQHNAAPPPAQEGTTFPLHGLLWRRRGPRAPCAGPRALSHPLHHLPLKANPRPRHKTHPFAFAWRRHARGELQSTGRRPAHVPLSTLARCCCCRRASAPGGIRPLSSTPHAACTRAGGRVRPAARAPPPRAFASAGFWRSHWRARMRHDPETTTAAWPAPRGASASRRVPRLVPGPNALISSSVPHCFQNARAARHKCTILWNRSAPACPCMRAGACARREAASARSPPWSAAPRRPRAHPHAAPHRTASLTQRGARRRRRRRRQRLACVAAASDVA</sequence>
<feature type="region of interest" description="Disordered" evidence="1">
    <location>
        <begin position="311"/>
        <end position="363"/>
    </location>
</feature>
<evidence type="ECO:0000256" key="1">
    <source>
        <dbReference type="SAM" id="MobiDB-lite"/>
    </source>
</evidence>
<protein>
    <submittedName>
        <fullName evidence="2">Uncharacterized protein</fullName>
    </submittedName>
</protein>
<evidence type="ECO:0000313" key="2">
    <source>
        <dbReference type="EMBL" id="GBF89656.1"/>
    </source>
</evidence>
<proteinExistence type="predicted"/>
<dbReference type="AlphaFoldDB" id="A0A2V0NPV7"/>
<feature type="compositionally biased region" description="Basic residues" evidence="1">
    <location>
        <begin position="341"/>
        <end position="352"/>
    </location>
</feature>
<comment type="caution">
    <text evidence="2">The sequence shown here is derived from an EMBL/GenBank/DDBJ whole genome shotgun (WGS) entry which is preliminary data.</text>
</comment>
<reference evidence="2 3" key="1">
    <citation type="journal article" date="2018" name="Sci. Rep.">
        <title>Raphidocelis subcapitata (=Pseudokirchneriella subcapitata) provides an insight into genome evolution and environmental adaptations in the Sphaeropleales.</title>
        <authorList>
            <person name="Suzuki S."/>
            <person name="Yamaguchi H."/>
            <person name="Nakajima N."/>
            <person name="Kawachi M."/>
        </authorList>
    </citation>
    <scope>NUCLEOTIDE SEQUENCE [LARGE SCALE GENOMIC DNA]</scope>
    <source>
        <strain evidence="2 3">NIES-35</strain>
    </source>
</reference>
<gene>
    <name evidence="2" type="ORF">Rsub_02826</name>
</gene>
<dbReference type="InParanoid" id="A0A2V0NPV7"/>
<accession>A0A2V0NPV7</accession>
<keyword evidence="3" id="KW-1185">Reference proteome</keyword>
<evidence type="ECO:0000313" key="3">
    <source>
        <dbReference type="Proteomes" id="UP000247498"/>
    </source>
</evidence>
<feature type="region of interest" description="Disordered" evidence="1">
    <location>
        <begin position="236"/>
        <end position="255"/>
    </location>
</feature>
<name>A0A2V0NPV7_9CHLO</name>
<organism evidence="2 3">
    <name type="scientific">Raphidocelis subcapitata</name>
    <dbReference type="NCBI Taxonomy" id="307507"/>
    <lineage>
        <taxon>Eukaryota</taxon>
        <taxon>Viridiplantae</taxon>
        <taxon>Chlorophyta</taxon>
        <taxon>core chlorophytes</taxon>
        <taxon>Chlorophyceae</taxon>
        <taxon>CS clade</taxon>
        <taxon>Sphaeropleales</taxon>
        <taxon>Selenastraceae</taxon>
        <taxon>Raphidocelis</taxon>
    </lineage>
</organism>